<evidence type="ECO:0000313" key="1">
    <source>
        <dbReference type="EMBL" id="VUS62701.1"/>
    </source>
</evidence>
<protein>
    <submittedName>
        <fullName evidence="1">Uncharacterized protein</fullName>
    </submittedName>
</protein>
<gene>
    <name evidence="1" type="ORF">SB6410_02486</name>
</gene>
<dbReference type="EMBL" id="CABGGO010000025">
    <property type="protein sequence ID" value="VUS62701.1"/>
    <property type="molecule type" value="Genomic_DNA"/>
</dbReference>
<accession>A0A9Q9ULH1</accession>
<organism evidence="1 2">
    <name type="scientific">Klebsiella pasteurii</name>
    <dbReference type="NCBI Taxonomy" id="2587529"/>
    <lineage>
        <taxon>Bacteria</taxon>
        <taxon>Pseudomonadati</taxon>
        <taxon>Pseudomonadota</taxon>
        <taxon>Gammaproteobacteria</taxon>
        <taxon>Enterobacterales</taxon>
        <taxon>Enterobacteriaceae</taxon>
        <taxon>Klebsiella/Raoultella group</taxon>
        <taxon>Klebsiella</taxon>
    </lineage>
</organism>
<comment type="caution">
    <text evidence="1">The sequence shown here is derived from an EMBL/GenBank/DDBJ whole genome shotgun (WGS) entry which is preliminary data.</text>
</comment>
<dbReference type="AlphaFoldDB" id="A0A9Q9ULH1"/>
<reference evidence="1 2" key="1">
    <citation type="submission" date="2019-07" db="EMBL/GenBank/DDBJ databases">
        <authorList>
            <person name="Brisse S."/>
            <person name="Rodrigues C."/>
            <person name="Thorpe H."/>
        </authorList>
    </citation>
    <scope>NUCLEOTIDE SEQUENCE [LARGE SCALE GENOMIC DNA]</scope>
    <source>
        <strain evidence="1">SB6410</strain>
    </source>
</reference>
<proteinExistence type="predicted"/>
<evidence type="ECO:0000313" key="2">
    <source>
        <dbReference type="Proteomes" id="UP000318567"/>
    </source>
</evidence>
<sequence>MSGNAANRSVSDEYMAKEVEKQGIPVLLPGTCALTADK</sequence>
<dbReference type="Proteomes" id="UP000318567">
    <property type="component" value="Unassembled WGS sequence"/>
</dbReference>
<name>A0A9Q9ULH1_9ENTR</name>